<feature type="compositionally biased region" description="Basic and acidic residues" evidence="8">
    <location>
        <begin position="586"/>
        <end position="601"/>
    </location>
</feature>
<dbReference type="GO" id="GO:0000132">
    <property type="term" value="P:establishment of mitotic spindle orientation"/>
    <property type="evidence" value="ECO:0007669"/>
    <property type="project" value="TreeGrafter"/>
</dbReference>
<dbReference type="PANTHER" id="PTHR10921">
    <property type="entry name" value="NUCLEAR DISTRIBUTION PROTEIN NUDE HOMOLOG 1"/>
    <property type="match status" value="1"/>
</dbReference>
<feature type="region of interest" description="Disordered" evidence="8">
    <location>
        <begin position="563"/>
        <end position="601"/>
    </location>
</feature>
<dbReference type="OrthoDB" id="5877028at2759"/>
<feature type="region of interest" description="Disordered" evidence="8">
    <location>
        <begin position="206"/>
        <end position="251"/>
    </location>
</feature>
<dbReference type="InterPro" id="IPR033494">
    <property type="entry name" value="NUDE"/>
</dbReference>
<sequence>MTAVLSAVDALRRDTIMSSLDDNHINYSSSTDWKAKYYEAADMLSETRAELDEFHTSSKELEEELIKEIERYEKTQQDLKVKVSRVESERDEWKSKFMSLQTTHNTTTTSLQRELDTIRQESQKFKVQLRDLEMGNDDLERNERAVTSTLADVEAKYSRVLEEKILLEHELLDKASLEEECQRLKDELRDAGVEISILRDQLSVARHNPPSTYSELSSSSAPSSSFPLSSPPSTEESLLNTPPPPDFNLSELSIDKSMVSTPFRPPSTSFSSTSGHSTLLQRAGFQPNKFSVSTSTPVAVTRSSTLPTFSASRNLTPRTPLPRADFAMPTSTTTSAIPIAASKSRGVQMVSEMRARVKNLEQKIHTRVPRLRMGSNAGRQGTNTLTISTITPPSSNTTASIVSRAGAQRTATFDGKLARPNFQRHSADVSPPKSGATTPDPNTSGWVLIMDDTPSPAKNTEKERRRVSSPSAPGSFRSGIITSASSPTFSRPSTLPQSTMSSRRPQSRLSGESQSTTATISTIPTPSSRPTTPTFLPVPTSSMYASGTTPGIGLKRFTGPGVVAKCQPKRGSLGSSSAGSPTSSENETRARERPVSYSSKMDRHTIKAVPQFSPPNANVTIRASSRIPSSTASTSILTQSRIGRPAGITSGRRSVGLDPPIEDSGGFLEPGADKKNRGRSGSTTFSLGR</sequence>
<dbReference type="GO" id="GO:0005871">
    <property type="term" value="C:kinesin complex"/>
    <property type="evidence" value="ECO:0007669"/>
    <property type="project" value="TreeGrafter"/>
</dbReference>
<dbReference type="AlphaFoldDB" id="A0A8I2YZH1"/>
<protein>
    <recommendedName>
        <fullName evidence="9">NUDE domain-containing protein</fullName>
    </recommendedName>
</protein>
<feature type="compositionally biased region" description="Polar residues" evidence="8">
    <location>
        <begin position="435"/>
        <end position="445"/>
    </location>
</feature>
<keyword evidence="5 7" id="KW-0175">Coiled coil</keyword>
<dbReference type="GO" id="GO:0007020">
    <property type="term" value="P:microtubule nucleation"/>
    <property type="evidence" value="ECO:0007669"/>
    <property type="project" value="TreeGrafter"/>
</dbReference>
<feature type="compositionally biased region" description="Low complexity" evidence="8">
    <location>
        <begin position="571"/>
        <end position="584"/>
    </location>
</feature>
<feature type="region of interest" description="Disordered" evidence="8">
    <location>
        <begin position="309"/>
        <end position="329"/>
    </location>
</feature>
<dbReference type="GO" id="GO:0005874">
    <property type="term" value="C:microtubule"/>
    <property type="evidence" value="ECO:0007669"/>
    <property type="project" value="UniProtKB-KW"/>
</dbReference>
<dbReference type="PANTHER" id="PTHR10921:SF1">
    <property type="entry name" value="NUCLEAR DISTRIBUTION PROTEIN NUDE HOMOLOG"/>
    <property type="match status" value="1"/>
</dbReference>
<feature type="compositionally biased region" description="Low complexity" evidence="8">
    <location>
        <begin position="382"/>
        <end position="398"/>
    </location>
</feature>
<dbReference type="GO" id="GO:0000776">
    <property type="term" value="C:kinetochore"/>
    <property type="evidence" value="ECO:0007669"/>
    <property type="project" value="TreeGrafter"/>
</dbReference>
<evidence type="ECO:0000313" key="11">
    <source>
        <dbReference type="Proteomes" id="UP000683000"/>
    </source>
</evidence>
<evidence type="ECO:0000256" key="4">
    <source>
        <dbReference type="ARBA" id="ARBA00022701"/>
    </source>
</evidence>
<evidence type="ECO:0000313" key="10">
    <source>
        <dbReference type="EMBL" id="KAG6381281.1"/>
    </source>
</evidence>
<name>A0A8I2YZH1_9AGAM</name>
<proteinExistence type="inferred from homology"/>
<dbReference type="GO" id="GO:0051642">
    <property type="term" value="P:centrosome localization"/>
    <property type="evidence" value="ECO:0007669"/>
    <property type="project" value="TreeGrafter"/>
</dbReference>
<keyword evidence="4" id="KW-0493">Microtubule</keyword>
<feature type="coiled-coil region" evidence="7">
    <location>
        <begin position="122"/>
        <end position="201"/>
    </location>
</feature>
<evidence type="ECO:0000256" key="6">
    <source>
        <dbReference type="ARBA" id="ARBA00023212"/>
    </source>
</evidence>
<dbReference type="EMBL" id="JAGFBS010000002">
    <property type="protein sequence ID" value="KAG6381281.1"/>
    <property type="molecule type" value="Genomic_DNA"/>
</dbReference>
<dbReference type="Gene3D" id="6.10.250.1080">
    <property type="match status" value="1"/>
</dbReference>
<feature type="compositionally biased region" description="Polar residues" evidence="8">
    <location>
        <begin position="480"/>
        <end position="514"/>
    </location>
</feature>
<keyword evidence="3" id="KW-0963">Cytoplasm</keyword>
<feature type="compositionally biased region" description="Low complexity" evidence="8">
    <location>
        <begin position="623"/>
        <end position="636"/>
    </location>
</feature>
<evidence type="ECO:0000256" key="2">
    <source>
        <dbReference type="ARBA" id="ARBA00007429"/>
    </source>
</evidence>
<feature type="compositionally biased region" description="Low complexity" evidence="8">
    <location>
        <begin position="515"/>
        <end position="534"/>
    </location>
</feature>
<feature type="region of interest" description="Disordered" evidence="8">
    <location>
        <begin position="623"/>
        <end position="689"/>
    </location>
</feature>
<dbReference type="GO" id="GO:0008017">
    <property type="term" value="F:microtubule binding"/>
    <property type="evidence" value="ECO:0007669"/>
    <property type="project" value="InterPro"/>
</dbReference>
<feature type="coiled-coil region" evidence="7">
    <location>
        <begin position="44"/>
        <end position="96"/>
    </location>
</feature>
<keyword evidence="6" id="KW-0206">Cytoskeleton</keyword>
<comment type="subcellular location">
    <subcellularLocation>
        <location evidence="1">Cytoplasm</location>
        <location evidence="1">Cytoskeleton</location>
    </subcellularLocation>
</comment>
<feature type="region of interest" description="Disordered" evidence="8">
    <location>
        <begin position="373"/>
        <end position="398"/>
    </location>
</feature>
<evidence type="ECO:0000256" key="8">
    <source>
        <dbReference type="SAM" id="MobiDB-lite"/>
    </source>
</evidence>
<dbReference type="InterPro" id="IPR006964">
    <property type="entry name" value="NUDE_dom"/>
</dbReference>
<reference evidence="10" key="1">
    <citation type="submission" date="2021-03" db="EMBL/GenBank/DDBJ databases">
        <title>Evolutionary innovations through gain and loss of genes in the ectomycorrhizal Boletales.</title>
        <authorList>
            <person name="Wu G."/>
            <person name="Miyauchi S."/>
            <person name="Morin E."/>
            <person name="Yang Z.-L."/>
            <person name="Xu J."/>
            <person name="Martin F.M."/>
        </authorList>
    </citation>
    <scope>NUCLEOTIDE SEQUENCE</scope>
    <source>
        <strain evidence="10">BR01</strain>
    </source>
</reference>
<comment type="caution">
    <text evidence="10">The sequence shown here is derived from an EMBL/GenBank/DDBJ whole genome shotgun (WGS) entry which is preliminary data.</text>
</comment>
<feature type="compositionally biased region" description="Polar residues" evidence="8">
    <location>
        <begin position="679"/>
        <end position="689"/>
    </location>
</feature>
<evidence type="ECO:0000256" key="7">
    <source>
        <dbReference type="SAM" id="Coils"/>
    </source>
</evidence>
<gene>
    <name evidence="10" type="ORF">JVT61DRAFT_5686</name>
</gene>
<evidence type="ECO:0000256" key="5">
    <source>
        <dbReference type="ARBA" id="ARBA00023054"/>
    </source>
</evidence>
<keyword evidence="11" id="KW-1185">Reference proteome</keyword>
<feature type="compositionally biased region" description="Low complexity" evidence="8">
    <location>
        <begin position="209"/>
        <end position="239"/>
    </location>
</feature>
<accession>A0A8I2YZH1</accession>
<dbReference type="GO" id="GO:0007059">
    <property type="term" value="P:chromosome segregation"/>
    <property type="evidence" value="ECO:0007669"/>
    <property type="project" value="TreeGrafter"/>
</dbReference>
<comment type="similarity">
    <text evidence="2">Belongs to the nudE family.</text>
</comment>
<organism evidence="10 11">
    <name type="scientific">Boletus reticuloceps</name>
    <dbReference type="NCBI Taxonomy" id="495285"/>
    <lineage>
        <taxon>Eukaryota</taxon>
        <taxon>Fungi</taxon>
        <taxon>Dikarya</taxon>
        <taxon>Basidiomycota</taxon>
        <taxon>Agaricomycotina</taxon>
        <taxon>Agaricomycetes</taxon>
        <taxon>Agaricomycetidae</taxon>
        <taxon>Boletales</taxon>
        <taxon>Boletineae</taxon>
        <taxon>Boletaceae</taxon>
        <taxon>Boletoideae</taxon>
        <taxon>Boletus</taxon>
    </lineage>
</organism>
<dbReference type="Pfam" id="PF04880">
    <property type="entry name" value="NUDE_C"/>
    <property type="match status" value="1"/>
</dbReference>
<evidence type="ECO:0000256" key="3">
    <source>
        <dbReference type="ARBA" id="ARBA00022490"/>
    </source>
</evidence>
<dbReference type="Proteomes" id="UP000683000">
    <property type="component" value="Unassembled WGS sequence"/>
</dbReference>
<evidence type="ECO:0000259" key="9">
    <source>
        <dbReference type="Pfam" id="PF04880"/>
    </source>
</evidence>
<feature type="domain" description="NUDE" evidence="9">
    <location>
        <begin position="150"/>
        <end position="291"/>
    </location>
</feature>
<feature type="region of interest" description="Disordered" evidence="8">
    <location>
        <begin position="417"/>
        <end position="539"/>
    </location>
</feature>
<evidence type="ECO:0000256" key="1">
    <source>
        <dbReference type="ARBA" id="ARBA00004245"/>
    </source>
</evidence>
<dbReference type="GO" id="GO:0047496">
    <property type="term" value="P:vesicle transport along microtubule"/>
    <property type="evidence" value="ECO:0007669"/>
    <property type="project" value="TreeGrafter"/>
</dbReference>